<dbReference type="AlphaFoldDB" id="A0A2S4J0T9"/>
<reference evidence="2 3" key="1">
    <citation type="submission" date="2017-03" db="EMBL/GenBank/DDBJ databases">
        <authorList>
            <person name="Hulin M.T."/>
        </authorList>
    </citation>
    <scope>NUCLEOTIDE SEQUENCE [LARGE SCALE GENOMIC DNA]</scope>
    <source>
        <strain evidence="2 3">5264</strain>
    </source>
</reference>
<accession>A0A2S4J0T9</accession>
<dbReference type="EMBL" id="NBAQ01000021">
    <property type="protein sequence ID" value="POQ00832.1"/>
    <property type="molecule type" value="Genomic_DNA"/>
</dbReference>
<protein>
    <submittedName>
        <fullName evidence="2">Uncharacterized protein</fullName>
    </submittedName>
</protein>
<feature type="compositionally biased region" description="Low complexity" evidence="1">
    <location>
        <begin position="34"/>
        <end position="52"/>
    </location>
</feature>
<sequence length="65" mass="7043">MRSVLYASLFLILAEGRGSELVREGGRIIAENASTKTPSSRTSSLPRPLGRSSEARYSGRSRTCV</sequence>
<proteinExistence type="predicted"/>
<dbReference type="Proteomes" id="UP000237295">
    <property type="component" value="Unassembled WGS sequence"/>
</dbReference>
<evidence type="ECO:0000313" key="2">
    <source>
        <dbReference type="EMBL" id="POQ00832.1"/>
    </source>
</evidence>
<organism evidence="2 3">
    <name type="scientific">Pseudomonas syringae pv. syringae</name>
    <dbReference type="NCBI Taxonomy" id="321"/>
    <lineage>
        <taxon>Bacteria</taxon>
        <taxon>Pseudomonadati</taxon>
        <taxon>Pseudomonadota</taxon>
        <taxon>Gammaproteobacteria</taxon>
        <taxon>Pseudomonadales</taxon>
        <taxon>Pseudomonadaceae</taxon>
        <taxon>Pseudomonas</taxon>
        <taxon>Pseudomonas syringae</taxon>
    </lineage>
</organism>
<feature type="region of interest" description="Disordered" evidence="1">
    <location>
        <begin position="32"/>
        <end position="65"/>
    </location>
</feature>
<comment type="caution">
    <text evidence="2">The sequence shown here is derived from an EMBL/GenBank/DDBJ whole genome shotgun (WGS) entry which is preliminary data.</text>
</comment>
<name>A0A2S4J0T9_PSESY</name>
<evidence type="ECO:0000256" key="1">
    <source>
        <dbReference type="SAM" id="MobiDB-lite"/>
    </source>
</evidence>
<evidence type="ECO:0000313" key="3">
    <source>
        <dbReference type="Proteomes" id="UP000237295"/>
    </source>
</evidence>
<gene>
    <name evidence="2" type="ORF">CXB42_24975</name>
</gene>